<keyword evidence="2" id="KW-0472">Membrane</keyword>
<feature type="region of interest" description="Disordered" evidence="1">
    <location>
        <begin position="465"/>
        <end position="568"/>
    </location>
</feature>
<keyword evidence="2" id="KW-0812">Transmembrane</keyword>
<feature type="region of interest" description="Disordered" evidence="1">
    <location>
        <begin position="311"/>
        <end position="337"/>
    </location>
</feature>
<organism evidence="3 4">
    <name type="scientific">Seminavis robusta</name>
    <dbReference type="NCBI Taxonomy" id="568900"/>
    <lineage>
        <taxon>Eukaryota</taxon>
        <taxon>Sar</taxon>
        <taxon>Stramenopiles</taxon>
        <taxon>Ochrophyta</taxon>
        <taxon>Bacillariophyta</taxon>
        <taxon>Bacillariophyceae</taxon>
        <taxon>Bacillariophycidae</taxon>
        <taxon>Naviculales</taxon>
        <taxon>Naviculaceae</taxon>
        <taxon>Seminavis</taxon>
    </lineage>
</organism>
<accession>A0A9N8DAD4</accession>
<proteinExistence type="predicted"/>
<name>A0A9N8DAD4_9STRA</name>
<feature type="compositionally biased region" description="Polar residues" evidence="1">
    <location>
        <begin position="322"/>
        <end position="337"/>
    </location>
</feature>
<keyword evidence="4" id="KW-1185">Reference proteome</keyword>
<dbReference type="OrthoDB" id="46983at2759"/>
<feature type="transmembrane region" description="Helical" evidence="2">
    <location>
        <begin position="604"/>
        <end position="622"/>
    </location>
</feature>
<evidence type="ECO:0000256" key="1">
    <source>
        <dbReference type="SAM" id="MobiDB-lite"/>
    </source>
</evidence>
<dbReference type="PANTHER" id="PTHR40535">
    <property type="entry name" value="CHROMOSOME UNDETERMINED SCAFFOLD_9, WHOLE GENOME SHOTGUN SEQUENCE"/>
    <property type="match status" value="1"/>
</dbReference>
<evidence type="ECO:0000313" key="3">
    <source>
        <dbReference type="EMBL" id="CAB9498216.1"/>
    </source>
</evidence>
<feature type="transmembrane region" description="Helical" evidence="2">
    <location>
        <begin position="125"/>
        <end position="144"/>
    </location>
</feature>
<feature type="compositionally biased region" description="Acidic residues" evidence="1">
    <location>
        <begin position="548"/>
        <end position="568"/>
    </location>
</feature>
<keyword evidence="2" id="KW-1133">Transmembrane helix</keyword>
<reference evidence="3" key="1">
    <citation type="submission" date="2020-06" db="EMBL/GenBank/DDBJ databases">
        <authorList>
            <consortium name="Plant Systems Biology data submission"/>
        </authorList>
    </citation>
    <scope>NUCLEOTIDE SEQUENCE</scope>
    <source>
        <strain evidence="3">D6</strain>
    </source>
</reference>
<dbReference type="AlphaFoldDB" id="A0A9N8DAD4"/>
<feature type="compositionally biased region" description="Polar residues" evidence="1">
    <location>
        <begin position="469"/>
        <end position="485"/>
    </location>
</feature>
<feature type="compositionally biased region" description="Basic and acidic residues" evidence="1">
    <location>
        <begin position="529"/>
        <end position="538"/>
    </location>
</feature>
<feature type="transmembrane region" description="Helical" evidence="2">
    <location>
        <begin position="92"/>
        <end position="113"/>
    </location>
</feature>
<feature type="transmembrane region" description="Helical" evidence="2">
    <location>
        <begin position="200"/>
        <end position="223"/>
    </location>
</feature>
<feature type="compositionally biased region" description="Pro residues" evidence="1">
    <location>
        <begin position="502"/>
        <end position="511"/>
    </location>
</feature>
<protein>
    <submittedName>
        <fullName evidence="3">Uncharacterized protein</fullName>
    </submittedName>
</protein>
<dbReference type="EMBL" id="CAICTM010000033">
    <property type="protein sequence ID" value="CAB9498216.1"/>
    <property type="molecule type" value="Genomic_DNA"/>
</dbReference>
<evidence type="ECO:0000313" key="4">
    <source>
        <dbReference type="Proteomes" id="UP001153069"/>
    </source>
</evidence>
<feature type="transmembrane region" description="Helical" evidence="2">
    <location>
        <begin position="271"/>
        <end position="292"/>
    </location>
</feature>
<comment type="caution">
    <text evidence="3">The sequence shown here is derived from an EMBL/GenBank/DDBJ whole genome shotgun (WGS) entry which is preliminary data.</text>
</comment>
<feature type="transmembrane region" description="Helical" evidence="2">
    <location>
        <begin position="235"/>
        <end position="259"/>
    </location>
</feature>
<evidence type="ECO:0000256" key="2">
    <source>
        <dbReference type="SAM" id="Phobius"/>
    </source>
</evidence>
<dbReference type="Proteomes" id="UP001153069">
    <property type="component" value="Unassembled WGS sequence"/>
</dbReference>
<gene>
    <name evidence="3" type="ORF">SEMRO_33_G021510.1</name>
</gene>
<sequence>MASMSAVSANTGSVVDSSAITNFDFAICMVCAWLVPRLVSHHRLYHRSLQRNPAWVRKHVSGDPGPSAEAAARDGYASGNPQLAFANSVVNWAMLQALGFAALFYTVTAIVLSLMTRDLDYRTSFILKGISFFIGAFYIFLLSFNAPQWLAVYAAVNESRRTQLGDGLASLATRVRLSTGKTFVNVFPLMAPFFCGAKPATIPASIVIGFFMGFFLCLIIDFGNRTIKNATQLKYFALTMALAMVSVSALIFSYGCAYVDRVWGDRKGQDITAVDILTFTVWFLGGMLLHALQFKITNDHNQKVLQKQRQQQALKRMDHKPNTNTTARGGAHTSDTLLGSVTQRPQTFFGKSVYGFSEAQLRNIDPMSMRNIDPSTRNINTSNQRHDDVDTLLGRVTQRPQTFFGKSVYGFSEAQLKNIDPSSMRNINTSTMNHSSHHDNNTPMESVRSVVPPIPENMETLDEIEENSNSESAHVVDNNTDSNGDMMNENHEDQVFSAAMESPPPQFPPPQEQAKRDSPAKMVPQNSKVHFDDSESPKNVEGGQFETVPDDEGLDQNDSPNDDNDEPSESCCHLVNVVCCDLTCGAGGKSNKSSTEKLHNCCSWFVWSLLFAASMFFILILVGSQFQEKTVRANLPRVHEILYGDMNTGPMCAFDNRGTYETRREKVEATQRTFWTPEDARLANYTILHCGACGKCSNYHDLRLEYATRNILGQVALECAKKALFGGGYQTLLECTMEKTTFLEPCARCWATDMECTKKHCMWIGIRAFMINSVTNLQVGADDITPATCEEAMCEASEITEQYGMGEGFVPCSGASRRRMNVTSTISRPLDQQCRQVMVKWEEFFGPSKGELDYDPAYDNIIGRRQ</sequence>
<dbReference type="PANTHER" id="PTHR40535:SF1">
    <property type="entry name" value="CHROMOSOME UNDETERMINED SCAFFOLD_9, WHOLE GENOME SHOTGUN SEQUENCE"/>
    <property type="match status" value="1"/>
</dbReference>